<keyword evidence="6" id="KW-1185">Reference proteome</keyword>
<feature type="compositionally biased region" description="Basic and acidic residues" evidence="1">
    <location>
        <begin position="299"/>
        <end position="309"/>
    </location>
</feature>
<evidence type="ECO:0000313" key="5">
    <source>
        <dbReference type="Proteomes" id="UP000433883"/>
    </source>
</evidence>
<proteinExistence type="predicted"/>
<keyword evidence="2" id="KW-0472">Membrane</keyword>
<evidence type="ECO:0008006" key="7">
    <source>
        <dbReference type="Google" id="ProtNLM"/>
    </source>
</evidence>
<gene>
    <name evidence="3" type="ORF">BLS_002373</name>
    <name evidence="4" type="ORF">EG327_001311</name>
</gene>
<dbReference type="Proteomes" id="UP000433883">
    <property type="component" value="Unassembled WGS sequence"/>
</dbReference>
<feature type="region of interest" description="Disordered" evidence="1">
    <location>
        <begin position="257"/>
        <end position="309"/>
    </location>
</feature>
<evidence type="ECO:0000313" key="3">
    <source>
        <dbReference type="EMBL" id="KAE9975867.1"/>
    </source>
</evidence>
<sequence length="309" mass="32784">MASVLMAYTTDSPSDLFASTGIMAAQVTAAQVAAAQVTAAHITAAQITSTSSPIPTTSSCPEDRRKRAEECAADKNDAFNRCNDQVCRCWSDGLRRKCYENCQYEFRQEINQIVSSWSQFNCEDKLFPTSSTTSLPSTLSIWNTSSFNSAIGGASTPPPSSISETTTVLITSNGNATTVFADNGQRSSGTSNPILRQPGALAGLFLGCTAGMALLIFGVIILVLKRRTKQRAQALGNGNNASGEVIMLEVGAGGQISRKGTSSGGDVLGDFKSFGQRDVVDGRDGQDKEAAEGDQLAKSQKDAYRNVYR</sequence>
<evidence type="ECO:0000256" key="2">
    <source>
        <dbReference type="SAM" id="Phobius"/>
    </source>
</evidence>
<comment type="caution">
    <text evidence="3">The sequence shown here is derived from an EMBL/GenBank/DDBJ whole genome shotgun (WGS) entry which is preliminary data.</text>
</comment>
<keyword evidence="2" id="KW-0812">Transmembrane</keyword>
<dbReference type="EMBL" id="WNWR01000134">
    <property type="protein sequence ID" value="KAE9990512.1"/>
    <property type="molecule type" value="Genomic_DNA"/>
</dbReference>
<protein>
    <recommendedName>
        <fullName evidence="7">Extracellular membrane protein CFEM domain-containing protein</fullName>
    </recommendedName>
</protein>
<name>A0A8H3Z012_VENIN</name>
<dbReference type="Proteomes" id="UP000490939">
    <property type="component" value="Unassembled WGS sequence"/>
</dbReference>
<evidence type="ECO:0000313" key="6">
    <source>
        <dbReference type="Proteomes" id="UP000490939"/>
    </source>
</evidence>
<feature type="compositionally biased region" description="Basic and acidic residues" evidence="1">
    <location>
        <begin position="278"/>
        <end position="291"/>
    </location>
</feature>
<dbReference type="EMBL" id="WNWQ01000167">
    <property type="protein sequence ID" value="KAE9975867.1"/>
    <property type="molecule type" value="Genomic_DNA"/>
</dbReference>
<feature type="transmembrane region" description="Helical" evidence="2">
    <location>
        <begin position="200"/>
        <end position="224"/>
    </location>
</feature>
<accession>A0A8H3Z012</accession>
<dbReference type="AlphaFoldDB" id="A0A8H3Z012"/>
<keyword evidence="2" id="KW-1133">Transmembrane helix</keyword>
<organism evidence="3 5">
    <name type="scientific">Venturia inaequalis</name>
    <name type="common">Apple scab fungus</name>
    <dbReference type="NCBI Taxonomy" id="5025"/>
    <lineage>
        <taxon>Eukaryota</taxon>
        <taxon>Fungi</taxon>
        <taxon>Dikarya</taxon>
        <taxon>Ascomycota</taxon>
        <taxon>Pezizomycotina</taxon>
        <taxon>Dothideomycetes</taxon>
        <taxon>Pleosporomycetidae</taxon>
        <taxon>Venturiales</taxon>
        <taxon>Venturiaceae</taxon>
        <taxon>Venturia</taxon>
    </lineage>
</organism>
<evidence type="ECO:0000256" key="1">
    <source>
        <dbReference type="SAM" id="MobiDB-lite"/>
    </source>
</evidence>
<evidence type="ECO:0000313" key="4">
    <source>
        <dbReference type="EMBL" id="KAE9990512.1"/>
    </source>
</evidence>
<reference evidence="3 5" key="1">
    <citation type="submission" date="2019-11" db="EMBL/GenBank/DDBJ databases">
        <title>Venturia inaequalis Genome Resource.</title>
        <authorList>
            <person name="Lichtner F.J."/>
        </authorList>
    </citation>
    <scope>NUCLEOTIDE SEQUENCE [LARGE SCALE GENOMIC DNA]</scope>
    <source>
        <strain evidence="3">Bline_iso_100314</strain>
        <strain evidence="4 6">DMI_063113</strain>
    </source>
</reference>